<gene>
    <name evidence="3" type="ORF">SAMN05216333_12724</name>
</gene>
<feature type="signal peptide" evidence="1">
    <location>
        <begin position="1"/>
        <end position="28"/>
    </location>
</feature>
<evidence type="ECO:0000313" key="3">
    <source>
        <dbReference type="EMBL" id="SEO94080.1"/>
    </source>
</evidence>
<accession>A0A1H8TST9</accession>
<feature type="chain" id="PRO_5011594024" evidence="1">
    <location>
        <begin position="29"/>
        <end position="292"/>
    </location>
</feature>
<feature type="domain" description="Ice-binding protein C-terminal" evidence="2">
    <location>
        <begin position="265"/>
        <end position="289"/>
    </location>
</feature>
<protein>
    <submittedName>
        <fullName evidence="3">PEP-CTERM protein-sorting domain-containing protein</fullName>
    </submittedName>
</protein>
<keyword evidence="1" id="KW-0732">Signal</keyword>
<sequence length="292" mass="29929">MKFQLRKNYLAQAVAIALCGTFVTAAQAAPVTISGFGTTSARIDDAGYFSPSGALGLSFLGREYVNHGTFASNWWLNANGASVAIADEVTGSNPLSSSAFAIGSSIAVVTNIAGGGGGWSVVETVSIPTSGHVTVKVQLTNNTGATANHVQWGVGIDPDQGIPGGVGFGTTNTIDGLGNLSSVTAKSLDGWALTLHNTTSASAFAIAPYVDPVNCCSPVDPAVMLAAAQGIGNYGFADHSINLAYDLGTIANHQSVSFGYEYVMAVPEPETYAMLLAGLGLIGFSARRRRVM</sequence>
<dbReference type="EMBL" id="FODO01000027">
    <property type="protein sequence ID" value="SEO94080.1"/>
    <property type="molecule type" value="Genomic_DNA"/>
</dbReference>
<evidence type="ECO:0000259" key="2">
    <source>
        <dbReference type="Pfam" id="PF07589"/>
    </source>
</evidence>
<organism evidence="3 4">
    <name type="scientific">Nitrosomonas oligotropha</name>
    <dbReference type="NCBI Taxonomy" id="42354"/>
    <lineage>
        <taxon>Bacteria</taxon>
        <taxon>Pseudomonadati</taxon>
        <taxon>Pseudomonadota</taxon>
        <taxon>Betaproteobacteria</taxon>
        <taxon>Nitrosomonadales</taxon>
        <taxon>Nitrosomonadaceae</taxon>
        <taxon>Nitrosomonas</taxon>
    </lineage>
</organism>
<dbReference type="AlphaFoldDB" id="A0A1H8TST9"/>
<keyword evidence="4" id="KW-1185">Reference proteome</keyword>
<dbReference type="NCBIfam" id="TIGR02595">
    <property type="entry name" value="PEP_CTERM"/>
    <property type="match status" value="1"/>
</dbReference>
<dbReference type="InterPro" id="IPR013424">
    <property type="entry name" value="Ice-binding_C"/>
</dbReference>
<dbReference type="STRING" id="42354.SAMN05216333_12724"/>
<evidence type="ECO:0000256" key="1">
    <source>
        <dbReference type="SAM" id="SignalP"/>
    </source>
</evidence>
<dbReference type="Pfam" id="PF07589">
    <property type="entry name" value="PEP-CTERM"/>
    <property type="match status" value="1"/>
</dbReference>
<reference evidence="4" key="1">
    <citation type="submission" date="2016-10" db="EMBL/GenBank/DDBJ databases">
        <authorList>
            <person name="Varghese N."/>
            <person name="Submissions S."/>
        </authorList>
    </citation>
    <scope>NUCLEOTIDE SEQUENCE [LARGE SCALE GENOMIC DNA]</scope>
    <source>
        <strain evidence="4">Nm76</strain>
    </source>
</reference>
<evidence type="ECO:0000313" key="4">
    <source>
        <dbReference type="Proteomes" id="UP000198814"/>
    </source>
</evidence>
<proteinExistence type="predicted"/>
<dbReference type="RefSeq" id="WP_256206290.1">
    <property type="nucleotide sequence ID" value="NZ_FNOE01000030.1"/>
</dbReference>
<dbReference type="Proteomes" id="UP000198814">
    <property type="component" value="Unassembled WGS sequence"/>
</dbReference>
<name>A0A1H8TST9_9PROT</name>